<protein>
    <submittedName>
        <fullName evidence="2">Uncharacterized protein</fullName>
    </submittedName>
</protein>
<keyword evidence="3" id="KW-1185">Reference proteome</keyword>
<evidence type="ECO:0000313" key="2">
    <source>
        <dbReference type="EMBL" id="RPA71275.1"/>
    </source>
</evidence>
<organism evidence="2 3">
    <name type="scientific">Ascobolus immersus RN42</name>
    <dbReference type="NCBI Taxonomy" id="1160509"/>
    <lineage>
        <taxon>Eukaryota</taxon>
        <taxon>Fungi</taxon>
        <taxon>Dikarya</taxon>
        <taxon>Ascomycota</taxon>
        <taxon>Pezizomycotina</taxon>
        <taxon>Pezizomycetes</taxon>
        <taxon>Pezizales</taxon>
        <taxon>Ascobolaceae</taxon>
        <taxon>Ascobolus</taxon>
    </lineage>
</organism>
<keyword evidence="1" id="KW-0175">Coiled coil</keyword>
<accession>A0A3N4H9F5</accession>
<sequence>MVFLFDLYDGQAAVCDEENGGYRKGPSKSEMDEIREMMKLVMKQNEESKERISALERKDTEKTKVIESLQTTIADMSLELRTLTNESNTLAIRALLDDTRDNLASQRGFESFRHLLRVSNGNWDTASELLLEELTSLEKENPEVFGGLSAREVNKIINNRSQNRRAGNSMAHNVDFERIDSAISAKPSGSDQRDMLGVIKNIDMML</sequence>
<name>A0A3N4H9F5_ASCIM</name>
<evidence type="ECO:0000256" key="1">
    <source>
        <dbReference type="SAM" id="Coils"/>
    </source>
</evidence>
<reference evidence="2 3" key="1">
    <citation type="journal article" date="2018" name="Nat. Ecol. Evol.">
        <title>Pezizomycetes genomes reveal the molecular basis of ectomycorrhizal truffle lifestyle.</title>
        <authorList>
            <person name="Murat C."/>
            <person name="Payen T."/>
            <person name="Noel B."/>
            <person name="Kuo A."/>
            <person name="Morin E."/>
            <person name="Chen J."/>
            <person name="Kohler A."/>
            <person name="Krizsan K."/>
            <person name="Balestrini R."/>
            <person name="Da Silva C."/>
            <person name="Montanini B."/>
            <person name="Hainaut M."/>
            <person name="Levati E."/>
            <person name="Barry K.W."/>
            <person name="Belfiori B."/>
            <person name="Cichocki N."/>
            <person name="Clum A."/>
            <person name="Dockter R.B."/>
            <person name="Fauchery L."/>
            <person name="Guy J."/>
            <person name="Iotti M."/>
            <person name="Le Tacon F."/>
            <person name="Lindquist E.A."/>
            <person name="Lipzen A."/>
            <person name="Malagnac F."/>
            <person name="Mello A."/>
            <person name="Molinier V."/>
            <person name="Miyauchi S."/>
            <person name="Poulain J."/>
            <person name="Riccioni C."/>
            <person name="Rubini A."/>
            <person name="Sitrit Y."/>
            <person name="Splivallo R."/>
            <person name="Traeger S."/>
            <person name="Wang M."/>
            <person name="Zifcakova L."/>
            <person name="Wipf D."/>
            <person name="Zambonelli A."/>
            <person name="Paolocci F."/>
            <person name="Nowrousian M."/>
            <person name="Ottonello S."/>
            <person name="Baldrian P."/>
            <person name="Spatafora J.W."/>
            <person name="Henrissat B."/>
            <person name="Nagy L.G."/>
            <person name="Aury J.M."/>
            <person name="Wincker P."/>
            <person name="Grigoriev I.V."/>
            <person name="Bonfante P."/>
            <person name="Martin F.M."/>
        </authorList>
    </citation>
    <scope>NUCLEOTIDE SEQUENCE [LARGE SCALE GENOMIC DNA]</scope>
    <source>
        <strain evidence="2 3">RN42</strain>
    </source>
</reference>
<proteinExistence type="predicted"/>
<evidence type="ECO:0000313" key="3">
    <source>
        <dbReference type="Proteomes" id="UP000275078"/>
    </source>
</evidence>
<dbReference type="Proteomes" id="UP000275078">
    <property type="component" value="Unassembled WGS sequence"/>
</dbReference>
<feature type="coiled-coil region" evidence="1">
    <location>
        <begin position="31"/>
        <end position="86"/>
    </location>
</feature>
<dbReference type="EMBL" id="ML119951">
    <property type="protein sequence ID" value="RPA71275.1"/>
    <property type="molecule type" value="Genomic_DNA"/>
</dbReference>
<dbReference type="AlphaFoldDB" id="A0A3N4H9F5"/>
<gene>
    <name evidence="2" type="ORF">BJ508DRAFT_367821</name>
</gene>